<keyword evidence="2" id="KW-0472">Membrane</keyword>
<accession>A0ABW3L996</accession>
<evidence type="ECO:0008006" key="5">
    <source>
        <dbReference type="Google" id="ProtNLM"/>
    </source>
</evidence>
<protein>
    <recommendedName>
        <fullName evidence="5">GerMN domain-containing protein</fullName>
    </recommendedName>
</protein>
<gene>
    <name evidence="3" type="ORF">ACFQ1X_05570</name>
</gene>
<dbReference type="RefSeq" id="WP_144837078.1">
    <property type="nucleotide sequence ID" value="NZ_JBHTKI010000008.1"/>
</dbReference>
<keyword evidence="2" id="KW-0812">Transmembrane</keyword>
<comment type="caution">
    <text evidence="3">The sequence shown here is derived from an EMBL/GenBank/DDBJ whole genome shotgun (WGS) entry which is preliminary data.</text>
</comment>
<sequence>MPNNKWDEDHIENLLRDFPAIKDERPKEEVYKRLKNDHKPKKKPKRWIPMLVAALAFITFGVLLASTLGQNGNDSATDMSGSESSGESADSYSTAIENDGSDDSAATGDSEGTEEAAEAEEADAFTASQEADPFGAASVYDEDLGENTLFKLGMTENALVIPVSFIISEERLQEDFGTVEVDAVELYNRYAAEVDEESLGFDDYHPYSGTITASAQGIEHALPADHDYDMASASMTVYFNSLSASFNEAAEITIVNEAGEPVEFDQVGPLEAINPAVLNVAYYSYAAANGENHLTPGYNMPHENAVEALEAMKSSPSDLYTSLVPPELNYAVTETEGTVTVTFNEAIDFDAFDYEAIIRMIEGMALAADSFSKELVMDNTAAGSWDRFDFTESLPVPVGINVMEFNN</sequence>
<dbReference type="Proteomes" id="UP001597109">
    <property type="component" value="Unassembled WGS sequence"/>
</dbReference>
<organism evidence="3 4">
    <name type="scientific">Metaplanococcus flavidus</name>
    <dbReference type="NCBI Taxonomy" id="569883"/>
    <lineage>
        <taxon>Bacteria</taxon>
        <taxon>Bacillati</taxon>
        <taxon>Bacillota</taxon>
        <taxon>Bacilli</taxon>
        <taxon>Bacillales</taxon>
        <taxon>Caryophanaceae</taxon>
        <taxon>Metaplanococcus</taxon>
    </lineage>
</organism>
<keyword evidence="4" id="KW-1185">Reference proteome</keyword>
<dbReference type="EMBL" id="JBHTKI010000008">
    <property type="protein sequence ID" value="MFD1030895.1"/>
    <property type="molecule type" value="Genomic_DNA"/>
</dbReference>
<feature type="region of interest" description="Disordered" evidence="1">
    <location>
        <begin position="74"/>
        <end position="128"/>
    </location>
</feature>
<evidence type="ECO:0000256" key="1">
    <source>
        <dbReference type="SAM" id="MobiDB-lite"/>
    </source>
</evidence>
<evidence type="ECO:0000256" key="2">
    <source>
        <dbReference type="SAM" id="Phobius"/>
    </source>
</evidence>
<proteinExistence type="predicted"/>
<keyword evidence="2" id="KW-1133">Transmembrane helix</keyword>
<feature type="compositionally biased region" description="Acidic residues" evidence="1">
    <location>
        <begin position="111"/>
        <end position="123"/>
    </location>
</feature>
<feature type="transmembrane region" description="Helical" evidence="2">
    <location>
        <begin position="47"/>
        <end position="69"/>
    </location>
</feature>
<feature type="compositionally biased region" description="Low complexity" evidence="1">
    <location>
        <begin position="77"/>
        <end position="95"/>
    </location>
</feature>
<reference evidence="4" key="1">
    <citation type="journal article" date="2019" name="Int. J. Syst. Evol. Microbiol.">
        <title>The Global Catalogue of Microorganisms (GCM) 10K type strain sequencing project: providing services to taxonomists for standard genome sequencing and annotation.</title>
        <authorList>
            <consortium name="The Broad Institute Genomics Platform"/>
            <consortium name="The Broad Institute Genome Sequencing Center for Infectious Disease"/>
            <person name="Wu L."/>
            <person name="Ma J."/>
        </authorList>
    </citation>
    <scope>NUCLEOTIDE SEQUENCE [LARGE SCALE GENOMIC DNA]</scope>
    <source>
        <strain evidence="4">CCUG 56756</strain>
    </source>
</reference>
<evidence type="ECO:0000313" key="3">
    <source>
        <dbReference type="EMBL" id="MFD1030895.1"/>
    </source>
</evidence>
<name>A0ABW3L996_9BACL</name>
<evidence type="ECO:0000313" key="4">
    <source>
        <dbReference type="Proteomes" id="UP001597109"/>
    </source>
</evidence>